<dbReference type="PANTHER" id="PTHR37836:SF3">
    <property type="entry name" value="ENDOGLUCANASE"/>
    <property type="match status" value="1"/>
</dbReference>
<dbReference type="InterPro" id="IPR017853">
    <property type="entry name" value="GH"/>
</dbReference>
<dbReference type="Gene3D" id="3.20.20.80">
    <property type="entry name" value="Glycosidases"/>
    <property type="match status" value="1"/>
</dbReference>
<dbReference type="Proteomes" id="UP000184543">
    <property type="component" value="Unassembled WGS sequence"/>
</dbReference>
<dbReference type="EMBL" id="FQYU01000002">
    <property type="protein sequence ID" value="SHJ03338.1"/>
    <property type="molecule type" value="Genomic_DNA"/>
</dbReference>
<dbReference type="Pfam" id="PF13204">
    <property type="entry name" value="Apiosidase"/>
    <property type="match status" value="1"/>
</dbReference>
<dbReference type="AlphaFoldDB" id="A0A1M6G025"/>
<dbReference type="InterPro" id="IPR024749">
    <property type="entry name" value="Collagen-bd_put"/>
</dbReference>
<dbReference type="STRING" id="192903.SAMN04488513_102623"/>
<dbReference type="PANTHER" id="PTHR37836">
    <property type="entry name" value="LMO1036 PROTEIN"/>
    <property type="match status" value="1"/>
</dbReference>
<dbReference type="Pfam" id="PF12904">
    <property type="entry name" value="Collagen_bind_2"/>
    <property type="match status" value="1"/>
</dbReference>
<keyword evidence="4" id="KW-1185">Reference proteome</keyword>
<dbReference type="RefSeq" id="WP_072991661.1">
    <property type="nucleotide sequence ID" value="NZ_FQYU01000002.1"/>
</dbReference>
<evidence type="ECO:0000313" key="4">
    <source>
        <dbReference type="Proteomes" id="UP000184543"/>
    </source>
</evidence>
<feature type="domain" description="Apiosidase-like catalytic" evidence="2">
    <location>
        <begin position="48"/>
        <end position="380"/>
    </location>
</feature>
<reference evidence="4" key="1">
    <citation type="submission" date="2016-11" db="EMBL/GenBank/DDBJ databases">
        <authorList>
            <person name="Varghese N."/>
            <person name="Submissions S."/>
        </authorList>
    </citation>
    <scope>NUCLEOTIDE SEQUENCE [LARGE SCALE GENOMIC DNA]</scope>
    <source>
        <strain evidence="4">DSM 19858</strain>
    </source>
</reference>
<dbReference type="SUPFAM" id="SSF51445">
    <property type="entry name" value="(Trans)glycosidases"/>
    <property type="match status" value="1"/>
</dbReference>
<name>A0A1M6G025_9FLAO</name>
<protein>
    <submittedName>
        <fullName evidence="3">Putative collagen-binding domain of a collagenase</fullName>
    </submittedName>
</protein>
<evidence type="ECO:0000259" key="2">
    <source>
        <dbReference type="Pfam" id="PF13204"/>
    </source>
</evidence>
<proteinExistence type="predicted"/>
<dbReference type="InterPro" id="IPR025277">
    <property type="entry name" value="Apiosidase-like_cat_dom"/>
</dbReference>
<gene>
    <name evidence="3" type="ORF">SAMN04488513_102623</name>
</gene>
<evidence type="ECO:0000259" key="1">
    <source>
        <dbReference type="Pfam" id="PF12904"/>
    </source>
</evidence>
<evidence type="ECO:0000313" key="3">
    <source>
        <dbReference type="EMBL" id="SHJ03338.1"/>
    </source>
</evidence>
<organism evidence="3 4">
    <name type="scientific">Pseudozobellia thermophila</name>
    <dbReference type="NCBI Taxonomy" id="192903"/>
    <lineage>
        <taxon>Bacteria</taxon>
        <taxon>Pseudomonadati</taxon>
        <taxon>Bacteroidota</taxon>
        <taxon>Flavobacteriia</taxon>
        <taxon>Flavobacteriales</taxon>
        <taxon>Flavobacteriaceae</taxon>
        <taxon>Pseudozobellia</taxon>
    </lineage>
</organism>
<feature type="domain" description="Putative collagen-binding" evidence="1">
    <location>
        <begin position="383"/>
        <end position="472"/>
    </location>
</feature>
<sequence length="477" mass="54302">MELSYKRIKLLLSTVVAVCVVWACKTSREETRQPTGQKEEGLPKLKISENNRYFITGKNEPFFWLGDTAWLLFKKLNREEIETYLEDRKQKGFNVIQVMTLHSLDMANVYGDSALVGQNVSKPLVTPGNDPSDQAAYDFWDHVDYTVDLAEKKGLYMALVPVWGTNVKGGGVSQDEAEAYARFLADRYRSKNNIIWLNGGDTHGDQKTEVWHTIGNTLKAGDPDKLMTFHPFGRMQSIDWFNEASWLDFNMFQGGHRRYDQDDSPRGYGQDTWRYIEEGYGLSPIRPTLDGEPSYEGIPQGLHDTLQPLWTADDLRRYGYWSVFAGAAGFTYGHSAVMQMYRTNDKAAYGNKELWYDALHSTGSGQMIHLKNLMLHYPYLERIPDQSLVADQGEKYNYLVATRGKGYALIYTYNGRLLKINMGKISGDAIEARWYDPRTGKSIDIGTVENTGVREFDPPGEPRDGNDWVLVMTSKNG</sequence>
<dbReference type="OrthoDB" id="59486at2"/>
<accession>A0A1M6G025</accession>